<dbReference type="RefSeq" id="XP_043140525.1">
    <property type="nucleotide sequence ID" value="XM_043283224.1"/>
</dbReference>
<dbReference type="Proteomes" id="UP000637239">
    <property type="component" value="Chromosome 7"/>
</dbReference>
<gene>
    <name evidence="1" type="ORF">ACHE_70846S</name>
</gene>
<evidence type="ECO:0000313" key="1">
    <source>
        <dbReference type="EMBL" id="BCR92003.1"/>
    </source>
</evidence>
<name>A0A7R7VXC5_ASPCH</name>
<organism evidence="1 2">
    <name type="scientific">Aspergillus chevalieri</name>
    <name type="common">Eurotium chevalieri</name>
    <dbReference type="NCBI Taxonomy" id="182096"/>
    <lineage>
        <taxon>Eukaryota</taxon>
        <taxon>Fungi</taxon>
        <taxon>Dikarya</taxon>
        <taxon>Ascomycota</taxon>
        <taxon>Pezizomycotina</taxon>
        <taxon>Eurotiomycetes</taxon>
        <taxon>Eurotiomycetidae</taxon>
        <taxon>Eurotiales</taxon>
        <taxon>Aspergillaceae</taxon>
        <taxon>Aspergillus</taxon>
        <taxon>Aspergillus subgen. Aspergillus</taxon>
    </lineage>
</organism>
<keyword evidence="2" id="KW-1185">Reference proteome</keyword>
<proteinExistence type="predicted"/>
<reference evidence="1" key="1">
    <citation type="submission" date="2021-01" db="EMBL/GenBank/DDBJ databases">
        <authorList>
            <consortium name="Aspergillus chevalieri M1 genome sequencing consortium"/>
            <person name="Kazuki M."/>
            <person name="Futagami T."/>
        </authorList>
    </citation>
    <scope>NUCLEOTIDE SEQUENCE</scope>
    <source>
        <strain evidence="1">M1</strain>
    </source>
</reference>
<reference evidence="1" key="2">
    <citation type="submission" date="2021-02" db="EMBL/GenBank/DDBJ databases">
        <title>Aspergillus chevalieri M1 genome sequence.</title>
        <authorList>
            <person name="Kadooka C."/>
            <person name="Mori K."/>
            <person name="Futagami T."/>
        </authorList>
    </citation>
    <scope>NUCLEOTIDE SEQUENCE</scope>
    <source>
        <strain evidence="1">M1</strain>
    </source>
</reference>
<evidence type="ECO:0000313" key="2">
    <source>
        <dbReference type="Proteomes" id="UP000637239"/>
    </source>
</evidence>
<dbReference type="EMBL" id="AP024422">
    <property type="protein sequence ID" value="BCR92003.1"/>
    <property type="molecule type" value="Genomic_DNA"/>
</dbReference>
<accession>A0A7R7VXC5</accession>
<protein>
    <submittedName>
        <fullName evidence="1">Uncharacterized protein</fullName>
    </submittedName>
</protein>
<dbReference type="KEGG" id="ache:ACHE_70846S"/>
<dbReference type="AlphaFoldDB" id="A0A7R7VXC5"/>
<sequence length="70" mass="7545">MAITKCEAPKVKRGSEMVPTATRSSILTINSQDKAITGVVIDPQSKAVTPSNEPMIPIETMFRRSRLGTG</sequence>
<dbReference type="GeneID" id="66986361"/>